<keyword evidence="3" id="KW-1185">Reference proteome</keyword>
<dbReference type="EMBL" id="LVLJ01002132">
    <property type="protein sequence ID" value="OAE26689.1"/>
    <property type="molecule type" value="Genomic_DNA"/>
</dbReference>
<sequence length="498" mass="57538">MCPVMVLESLREKDQNQEGIDRTRRDGKLAIGSRSWGRCAGSEDNILFESKSVQLSKKEELTFDGLFKNCRSRKNEYKTRDYVDRKRRNVAVAIFQILQPHRTSYMTSWQVGFVELALAGTPIYWAHILWKATHHHAEEEKGGSINHLSPFLINFYRSMGCLTAEEKKHFPLLSRMNPGKFVKDVEVDTDLNEVSAISPPGRLRVEEEHRGTRAPRKRKFGVEEEVRRRESLAIPARRRATNEQARPKQKACKLILTAGSNVDTGRAAILKGSPFSEEEDDQWTLARKLQKSALKLRDESLANARREIEELCAKVQTDSSVEKIQIRNHADELVRKTQASEQSEAARKADEELLGRLQVQCEELRAQRAAAEVQLAEVEDRNRRAADPTWEELVVRVDRCLRDYAHYEVATRERVTLCELEMRAIALMAGDGLSRRQVAKRLELFLSKSHDAIANLEEEMTEMLRRLGLRRRADEWTGMKLLVRRPTHRRHSRRSRIR</sequence>
<keyword evidence="1" id="KW-0175">Coiled coil</keyword>
<comment type="caution">
    <text evidence="2">The sequence shown here is derived from an EMBL/GenBank/DDBJ whole genome shotgun (WGS) entry which is preliminary data.</text>
</comment>
<evidence type="ECO:0000313" key="3">
    <source>
        <dbReference type="Proteomes" id="UP000077202"/>
    </source>
</evidence>
<reference evidence="2" key="1">
    <citation type="submission" date="2016-03" db="EMBL/GenBank/DDBJ databases">
        <title>Mechanisms controlling the formation of the plant cell surface in tip-growing cells are functionally conserved among land plants.</title>
        <authorList>
            <person name="Honkanen S."/>
            <person name="Jones V.A."/>
            <person name="Morieri G."/>
            <person name="Champion C."/>
            <person name="Hetherington A.J."/>
            <person name="Kelly S."/>
            <person name="Saint-Marcoux D."/>
            <person name="Proust H."/>
            <person name="Prescott H."/>
            <person name="Dolan L."/>
        </authorList>
    </citation>
    <scope>NUCLEOTIDE SEQUENCE [LARGE SCALE GENOMIC DNA]</scope>
    <source>
        <tissue evidence="2">Whole gametophyte</tissue>
    </source>
</reference>
<organism evidence="2 3">
    <name type="scientific">Marchantia polymorpha subsp. ruderalis</name>
    <dbReference type="NCBI Taxonomy" id="1480154"/>
    <lineage>
        <taxon>Eukaryota</taxon>
        <taxon>Viridiplantae</taxon>
        <taxon>Streptophyta</taxon>
        <taxon>Embryophyta</taxon>
        <taxon>Marchantiophyta</taxon>
        <taxon>Marchantiopsida</taxon>
        <taxon>Marchantiidae</taxon>
        <taxon>Marchantiales</taxon>
        <taxon>Marchantiaceae</taxon>
        <taxon>Marchantia</taxon>
    </lineage>
</organism>
<name>A0A176W0W7_MARPO</name>
<accession>A0A176W0W7</accession>
<dbReference type="Proteomes" id="UP000077202">
    <property type="component" value="Unassembled WGS sequence"/>
</dbReference>
<feature type="coiled-coil region" evidence="1">
    <location>
        <begin position="347"/>
        <end position="381"/>
    </location>
</feature>
<dbReference type="AlphaFoldDB" id="A0A176W0W7"/>
<proteinExistence type="predicted"/>
<evidence type="ECO:0000313" key="2">
    <source>
        <dbReference type="EMBL" id="OAE26689.1"/>
    </source>
</evidence>
<protein>
    <submittedName>
        <fullName evidence="2">Uncharacterized protein</fullName>
    </submittedName>
</protein>
<gene>
    <name evidence="2" type="ORF">AXG93_3582s1020</name>
</gene>
<evidence type="ECO:0000256" key="1">
    <source>
        <dbReference type="SAM" id="Coils"/>
    </source>
</evidence>